<dbReference type="STRING" id="569882.SAMN04490248_1173"/>
<dbReference type="OrthoDB" id="9798884at2"/>
<gene>
    <name evidence="2" type="ORF">SAMN04490248_1173</name>
</gene>
<dbReference type="InterPro" id="IPR029058">
    <property type="entry name" value="AB_hydrolase_fold"/>
</dbReference>
<dbReference type="AlphaFoldDB" id="A0A1H8TUS8"/>
<dbReference type="RefSeq" id="WP_093119252.1">
    <property type="nucleotide sequence ID" value="NZ_FODS01000017.1"/>
</dbReference>
<dbReference type="InterPro" id="IPR022742">
    <property type="entry name" value="Hydrolase_4"/>
</dbReference>
<dbReference type="Proteomes" id="UP000198893">
    <property type="component" value="Unassembled WGS sequence"/>
</dbReference>
<sequence length="274" mass="28929">MRRVIRVIVLTAAVLIAGLALSGHVERWVLYPFDPARVAPEDVGLAGVTVREVESGGETLVVWTAPPRPGQPVVVYFHGNAGNLAARAGRFRRFRARGYGLIAPGYRGSSGSSGTPTQAALVADAGAVLNATADLSGPRLFYGESLGAAVLTQVLGQSRGGAQPAAVVLEAPFASLATLAAGMHPALAPLSTHLENRWDSLRHADPGLSAPLLILHGDRDTLIPIDEGRRLFDAAPSRAKHFLAVPGAGHTDLWRSDTLPRLWRFIDAQAVSVR</sequence>
<protein>
    <recommendedName>
        <fullName evidence="1">Serine aminopeptidase S33 domain-containing protein</fullName>
    </recommendedName>
</protein>
<dbReference type="Pfam" id="PF12146">
    <property type="entry name" value="Hydrolase_4"/>
    <property type="match status" value="1"/>
</dbReference>
<dbReference type="EMBL" id="FODS01000017">
    <property type="protein sequence ID" value="SEO94677.1"/>
    <property type="molecule type" value="Genomic_DNA"/>
</dbReference>
<dbReference type="PANTHER" id="PTHR12277">
    <property type="entry name" value="ALPHA/BETA HYDROLASE DOMAIN-CONTAINING PROTEIN"/>
    <property type="match status" value="1"/>
</dbReference>
<reference evidence="2 3" key="1">
    <citation type="submission" date="2016-10" db="EMBL/GenBank/DDBJ databases">
        <authorList>
            <person name="de Groot N.N."/>
        </authorList>
    </citation>
    <scope>NUCLEOTIDE SEQUENCE [LARGE SCALE GENOMIC DNA]</scope>
    <source>
        <strain evidence="2 3">DSM 27842</strain>
    </source>
</reference>
<evidence type="ECO:0000313" key="3">
    <source>
        <dbReference type="Proteomes" id="UP000198893"/>
    </source>
</evidence>
<evidence type="ECO:0000313" key="2">
    <source>
        <dbReference type="EMBL" id="SEO94677.1"/>
    </source>
</evidence>
<organism evidence="2 3">
    <name type="scientific">Salinihabitans flavidus</name>
    <dbReference type="NCBI Taxonomy" id="569882"/>
    <lineage>
        <taxon>Bacteria</taxon>
        <taxon>Pseudomonadati</taxon>
        <taxon>Pseudomonadota</taxon>
        <taxon>Alphaproteobacteria</taxon>
        <taxon>Rhodobacterales</taxon>
        <taxon>Roseobacteraceae</taxon>
        <taxon>Salinihabitans</taxon>
    </lineage>
</organism>
<dbReference type="SUPFAM" id="SSF53474">
    <property type="entry name" value="alpha/beta-Hydrolases"/>
    <property type="match status" value="1"/>
</dbReference>
<dbReference type="Gene3D" id="3.40.50.1820">
    <property type="entry name" value="alpha/beta hydrolase"/>
    <property type="match status" value="1"/>
</dbReference>
<keyword evidence="3" id="KW-1185">Reference proteome</keyword>
<dbReference type="PANTHER" id="PTHR12277:SF81">
    <property type="entry name" value="PROTEIN ABHD13"/>
    <property type="match status" value="1"/>
</dbReference>
<feature type="domain" description="Serine aminopeptidase S33" evidence="1">
    <location>
        <begin position="72"/>
        <end position="191"/>
    </location>
</feature>
<accession>A0A1H8TUS8</accession>
<evidence type="ECO:0000259" key="1">
    <source>
        <dbReference type="Pfam" id="PF12146"/>
    </source>
</evidence>
<name>A0A1H8TUS8_9RHOB</name>
<proteinExistence type="predicted"/>